<accession>A0A6C0H6U9</accession>
<sequence>MTKSKRVAVIGGGISGCLSAIQMSKLPNVQVDLYERKNTLLQGSPYCHLHAGGFLYPDISVQDCMELLNNSLEFAEYFGDFLDRRPLIVAYNVNSQYNPQTLVFRARMMQMVYCCWVSEHGNKYPLGHTDQYIAIFTRQDVEHFQQHNRLPETTDKAKRFHQPYVEAALSQLCDFDSIKYPFVSVNEPGIRQSELEQYLINTICGNVDIQVYTKTLVSEQNVKPVENGWNIVDLNSQTDVYYEYLVDACGGLRSKYFQVETPELLELKSSWVVYNNSHGLKNPYFPEIAIIGSRGTKDGLIQITPIGRGTFQVHYMNTNSTIFHENKEYIDTVIENDDVSYSDVIPRMQVAIHRITELMPVFSNSAPLECLWGLQRTVGTDVSKRTSQIIFRPNRADIQLTKASSIVTLVKLLTNKITESE</sequence>
<name>A0A6C0H6U9_9ZZZZ</name>
<dbReference type="PROSITE" id="PS51257">
    <property type="entry name" value="PROKAR_LIPOPROTEIN"/>
    <property type="match status" value="1"/>
</dbReference>
<dbReference type="AlphaFoldDB" id="A0A6C0H6U9"/>
<evidence type="ECO:0000313" key="1">
    <source>
        <dbReference type="EMBL" id="QHT76100.1"/>
    </source>
</evidence>
<protein>
    <recommendedName>
        <fullName evidence="2">FAD dependent oxidoreductase domain-containing protein</fullName>
    </recommendedName>
</protein>
<reference evidence="1" key="1">
    <citation type="journal article" date="2020" name="Nature">
        <title>Giant virus diversity and host interactions through global metagenomics.</title>
        <authorList>
            <person name="Schulz F."/>
            <person name="Roux S."/>
            <person name="Paez-Espino D."/>
            <person name="Jungbluth S."/>
            <person name="Walsh D.A."/>
            <person name="Denef V.J."/>
            <person name="McMahon K.D."/>
            <person name="Konstantinidis K.T."/>
            <person name="Eloe-Fadrosh E.A."/>
            <person name="Kyrpides N.C."/>
            <person name="Woyke T."/>
        </authorList>
    </citation>
    <scope>NUCLEOTIDE SEQUENCE</scope>
    <source>
        <strain evidence="1">GVMAG-M-3300023179-73</strain>
    </source>
</reference>
<dbReference type="Gene3D" id="3.50.50.60">
    <property type="entry name" value="FAD/NAD(P)-binding domain"/>
    <property type="match status" value="1"/>
</dbReference>
<dbReference type="SUPFAM" id="SSF51905">
    <property type="entry name" value="FAD/NAD(P)-binding domain"/>
    <property type="match status" value="1"/>
</dbReference>
<dbReference type="EMBL" id="MN739889">
    <property type="protein sequence ID" value="QHT76100.1"/>
    <property type="molecule type" value="Genomic_DNA"/>
</dbReference>
<proteinExistence type="predicted"/>
<dbReference type="InterPro" id="IPR036188">
    <property type="entry name" value="FAD/NAD-bd_sf"/>
</dbReference>
<evidence type="ECO:0008006" key="2">
    <source>
        <dbReference type="Google" id="ProtNLM"/>
    </source>
</evidence>
<organism evidence="1">
    <name type="scientific">viral metagenome</name>
    <dbReference type="NCBI Taxonomy" id="1070528"/>
    <lineage>
        <taxon>unclassified sequences</taxon>
        <taxon>metagenomes</taxon>
        <taxon>organismal metagenomes</taxon>
    </lineage>
</organism>